<dbReference type="InterPro" id="IPR018376">
    <property type="entry name" value="Enoyl-CoA_hyd/isom_CS"/>
</dbReference>
<dbReference type="PROSITE" id="PS50868">
    <property type="entry name" value="POST_SET"/>
    <property type="match status" value="1"/>
</dbReference>
<dbReference type="CDD" id="cd19172">
    <property type="entry name" value="SET_SETD2"/>
    <property type="match status" value="1"/>
</dbReference>
<dbReference type="Pfam" id="PF00378">
    <property type="entry name" value="ECH_1"/>
    <property type="match status" value="1"/>
</dbReference>
<feature type="domain" description="Post-SET" evidence="14">
    <location>
        <begin position="902"/>
        <end position="918"/>
    </location>
</feature>
<feature type="domain" description="SET" evidence="13">
    <location>
        <begin position="779"/>
        <end position="896"/>
    </location>
</feature>
<evidence type="ECO:0000259" key="15">
    <source>
        <dbReference type="PROSITE" id="PS51215"/>
    </source>
</evidence>
<dbReference type="EMBL" id="OU015569">
    <property type="protein sequence ID" value="CAG5095061.1"/>
    <property type="molecule type" value="Genomic_DNA"/>
</dbReference>
<dbReference type="Gene3D" id="1.10.1740.100">
    <property type="entry name" value="Set2, Rpb1 interacting domain"/>
    <property type="match status" value="1"/>
</dbReference>
<dbReference type="InterPro" id="IPR029045">
    <property type="entry name" value="ClpP/crotonase-like_dom_sf"/>
</dbReference>
<dbReference type="PROSITE" id="PS51215">
    <property type="entry name" value="AWS"/>
    <property type="match status" value="1"/>
</dbReference>
<evidence type="ECO:0000256" key="7">
    <source>
        <dbReference type="ARBA" id="ARBA00022853"/>
    </source>
</evidence>
<evidence type="ECO:0000259" key="12">
    <source>
        <dbReference type="PROSITE" id="PS50020"/>
    </source>
</evidence>
<gene>
    <name evidence="16" type="ORF">OKIOD_LOCUS5571</name>
</gene>
<evidence type="ECO:0000313" key="17">
    <source>
        <dbReference type="Proteomes" id="UP001158576"/>
    </source>
</evidence>
<feature type="region of interest" description="Disordered" evidence="11">
    <location>
        <begin position="668"/>
        <end position="702"/>
    </location>
</feature>
<dbReference type="SMART" id="SM00317">
    <property type="entry name" value="SET"/>
    <property type="match status" value="1"/>
</dbReference>
<keyword evidence="6" id="KW-0949">S-adenosyl-L-methionine</keyword>
<dbReference type="SMART" id="SM00508">
    <property type="entry name" value="PostSET"/>
    <property type="match status" value="1"/>
</dbReference>
<feature type="compositionally biased region" description="Basic and acidic residues" evidence="11">
    <location>
        <begin position="687"/>
        <end position="702"/>
    </location>
</feature>
<evidence type="ECO:0000256" key="6">
    <source>
        <dbReference type="ARBA" id="ARBA00022691"/>
    </source>
</evidence>
<dbReference type="SMART" id="SM00570">
    <property type="entry name" value="AWS"/>
    <property type="match status" value="1"/>
</dbReference>
<feature type="region of interest" description="Disordered" evidence="11">
    <location>
        <begin position="1417"/>
        <end position="1440"/>
    </location>
</feature>
<name>A0ABN7SFU0_OIKDI</name>
<dbReference type="SUPFAM" id="SSF82199">
    <property type="entry name" value="SET domain"/>
    <property type="match status" value="1"/>
</dbReference>
<dbReference type="InterPro" id="IPR046341">
    <property type="entry name" value="SET_dom_sf"/>
</dbReference>
<dbReference type="PROSITE" id="PS50020">
    <property type="entry name" value="WW_DOMAIN_2"/>
    <property type="match status" value="1"/>
</dbReference>
<keyword evidence="17" id="KW-1185">Reference proteome</keyword>
<dbReference type="InterPro" id="IPR006560">
    <property type="entry name" value="AWS_dom"/>
</dbReference>
<dbReference type="InterPro" id="IPR038190">
    <property type="entry name" value="SRI_sf"/>
</dbReference>
<dbReference type="InterPro" id="IPR042294">
    <property type="entry name" value="SETD2_animal"/>
</dbReference>
<feature type="domain" description="WW" evidence="12">
    <location>
        <begin position="1294"/>
        <end position="1327"/>
    </location>
</feature>
<keyword evidence="7" id="KW-0156">Chromatin regulator</keyword>
<keyword evidence="3" id="KW-0158">Chromosome</keyword>
<feature type="region of interest" description="Disordered" evidence="11">
    <location>
        <begin position="475"/>
        <end position="562"/>
    </location>
</feature>
<evidence type="ECO:0000256" key="4">
    <source>
        <dbReference type="ARBA" id="ARBA00022603"/>
    </source>
</evidence>
<evidence type="ECO:0000256" key="1">
    <source>
        <dbReference type="ARBA" id="ARBA00004123"/>
    </source>
</evidence>
<keyword evidence="4" id="KW-0489">Methyltransferase</keyword>
<dbReference type="InterPro" id="IPR001214">
    <property type="entry name" value="SET_dom"/>
</dbReference>
<dbReference type="InterPro" id="IPR044437">
    <property type="entry name" value="SETD2/Set2_SET"/>
</dbReference>
<keyword evidence="10" id="KW-0175">Coiled coil</keyword>
<feature type="compositionally biased region" description="Basic and acidic residues" evidence="11">
    <location>
        <begin position="1107"/>
        <end position="1116"/>
    </location>
</feature>
<reference evidence="16 17" key="1">
    <citation type="submission" date="2021-04" db="EMBL/GenBank/DDBJ databases">
        <authorList>
            <person name="Bliznina A."/>
        </authorList>
    </citation>
    <scope>NUCLEOTIDE SEQUENCE [LARGE SCALE GENOMIC DNA]</scope>
</reference>
<feature type="compositionally biased region" description="Pro residues" evidence="11">
    <location>
        <begin position="510"/>
        <end position="525"/>
    </location>
</feature>
<dbReference type="InterPro" id="IPR003616">
    <property type="entry name" value="Post-SET_dom"/>
</dbReference>
<proteinExistence type="inferred from homology"/>
<dbReference type="CDD" id="cd06558">
    <property type="entry name" value="crotonase-like"/>
    <property type="match status" value="1"/>
</dbReference>
<dbReference type="SUPFAM" id="SSF52096">
    <property type="entry name" value="ClpP/crotonase"/>
    <property type="match status" value="1"/>
</dbReference>
<dbReference type="PROSITE" id="PS50280">
    <property type="entry name" value="SET"/>
    <property type="match status" value="1"/>
</dbReference>
<evidence type="ECO:0000256" key="2">
    <source>
        <dbReference type="ARBA" id="ARBA00004286"/>
    </source>
</evidence>
<dbReference type="Gene3D" id="3.90.226.10">
    <property type="entry name" value="2-enoyl-CoA Hydratase, Chain A, domain 1"/>
    <property type="match status" value="1"/>
</dbReference>
<dbReference type="PROSITE" id="PS00166">
    <property type="entry name" value="ENOYL_COA_HYDRATASE"/>
    <property type="match status" value="1"/>
</dbReference>
<dbReference type="InterPro" id="IPR001202">
    <property type="entry name" value="WW_dom"/>
</dbReference>
<keyword evidence="5" id="KW-0808">Transferase</keyword>
<feature type="region of interest" description="Disordered" evidence="11">
    <location>
        <begin position="393"/>
        <end position="439"/>
    </location>
</feature>
<dbReference type="Pfam" id="PF17907">
    <property type="entry name" value="AWS"/>
    <property type="match status" value="1"/>
</dbReference>
<dbReference type="Gene3D" id="2.170.270.10">
    <property type="entry name" value="SET domain"/>
    <property type="match status" value="1"/>
</dbReference>
<dbReference type="PANTHER" id="PTHR46711:SF1">
    <property type="entry name" value="HISTONE-LYSINE N-METHYLTRANSFERASE SETD2"/>
    <property type="match status" value="1"/>
</dbReference>
<keyword evidence="8" id="KW-0539">Nucleus</keyword>
<protein>
    <submittedName>
        <fullName evidence="16">Oidioi.mRNA.OKI2018_I69.XSR.g14013.t1.cds</fullName>
    </submittedName>
</protein>
<comment type="subcellular location">
    <subcellularLocation>
        <location evidence="2">Chromosome</location>
    </subcellularLocation>
    <subcellularLocation>
        <location evidence="1">Nucleus</location>
    </subcellularLocation>
</comment>
<organism evidence="16 17">
    <name type="scientific">Oikopleura dioica</name>
    <name type="common">Tunicate</name>
    <dbReference type="NCBI Taxonomy" id="34765"/>
    <lineage>
        <taxon>Eukaryota</taxon>
        <taxon>Metazoa</taxon>
        <taxon>Chordata</taxon>
        <taxon>Tunicata</taxon>
        <taxon>Appendicularia</taxon>
        <taxon>Copelata</taxon>
        <taxon>Oikopleuridae</taxon>
        <taxon>Oikopleura</taxon>
    </lineage>
</organism>
<sequence length="1440" mass="162817">MFRVVGNTLSRAICRSSSTAALECKALALSSPHPGVLQVEINRPKKGNAMNADFWHECEMVFNAAADDEKVRSIVLTASGEKFWSAGIDLMQLAGELGQVMEKDDVGHKARALRKMVLRLQKPVNSIADCPKPVIGAIHGACIGGAIDVLSACDIRYSSADAWFTIKEVDVGLAADLGTLQRFPKIIGNDSTARELALTARKFDASEAKDIGFVSKVYENKETTLAAALDVAKESPIFESDFRCSTDEQWHRLDERIHETAAAPTQSILSRHPTLLTPAEAAQETENAIQKDRKVTDIQNRIGKSLINGIDREVGQEVEKINDVDGDHEALVGTEKDLEPGRAHVDADVLVTNLAQEDPVGEDHQQDERNLRVMDDVQDQGVVHPLHQAAKYVLHPQKPPTPKTEIENPSPRKKKPTLADFFGDSDEEIEPKAPPTIHTGIKFNGLNGSTNGDAKWRVVSPKKAPISVKTEIHGGFESGSFIKPPLDAPLPDDQSSAKDHPPLSIDQPLPTEPSPPVEPPLPVPVPQQVEKPPSSPLPVADVKQEHAMNNPKAKPQQKPLMQPITSPFVVKTECPEIQEILSDGMDISDSDEYDEDDVNFINNSVSWFKGLDNMECLGDKRPDAPISIKAEPVIAAPCPPPAPLRRKSRFSAAPDFDVTAPTVVIPKLESSEDGQKLNGHSQSDSTTEQHEEKPDTDEKKPAMPEFDMITEPIYRCNKDFVRAGKDTRKMDCECRPPDDPDEVCCGYECLNRAILVECSSRCRTGDRCTNKNFQRQNNAPVEVFSTEGKGHGLRATEVISAGTFIMEYVGEVVSAKEFKKRSHEYARSGTQHHYFMELTPQATIDAYKRGSISRFMNHSCEPNAETQKWTVNGMLRIGFFATKDIQPNTEITFNYQFIHFGKAQKCLCGAPSCRGTIGREADEAEYRRKAGVDENHYGKKIMKMKKLQHKEDISPFITTMSRVRPNEIEARRWALELVGKSPRKIKMAFIYNYGLEMLLTYAKDDNVDDNALKGDILWLLEELDITHRDKVEDNEWIKMMDKWSKTEDEHQERANALVTKWRKLTRMIQLKKIPVARKPSSETIPEPQKKEEKREPSYQRRRSPKPRKPDVDPVEWEKRKSDYRRRFEEKVKMEEEVRAAAEQERLNSERIESSNGSGEYYDMGSNEGPITPPESPNPADMTADEQRCKIKKLHAHIKPSEDDETIIDGVACLLDKHEDGSLLVRINTDDVEEFFRTWKAGKMFEKREAQKAREKAKRKAKEAEEIEMERRMAERMKAKAVKEAEEKKKRVPDSLLPDGWKGHDSEDGTPYYYHEDTRETTWDAPEMSPEEHRMKIEKLRVRTADNLCKSLQEYTDPNCTVGRIENEDDYRYIIKKCALSIAKRIVKELKTYEFEDEAIKLTSRYIRKFMSRSGEVFDRHFRPPPRQQPRPAANGQRIVQ</sequence>
<dbReference type="SUPFAM" id="SSF51045">
    <property type="entry name" value="WW domain"/>
    <property type="match status" value="1"/>
</dbReference>
<dbReference type="PANTHER" id="PTHR46711">
    <property type="entry name" value="HISTONE-LYSINE N-METHYLTRANSFERASE SETD2"/>
    <property type="match status" value="1"/>
</dbReference>
<evidence type="ECO:0000259" key="14">
    <source>
        <dbReference type="PROSITE" id="PS50868"/>
    </source>
</evidence>
<accession>A0ABN7SFU0</accession>
<dbReference type="InterPro" id="IPR001753">
    <property type="entry name" value="Enoyl-CoA_hydra/iso"/>
</dbReference>
<feature type="domain" description="AWS" evidence="15">
    <location>
        <begin position="727"/>
        <end position="777"/>
    </location>
</feature>
<dbReference type="CDD" id="cd00201">
    <property type="entry name" value="WW"/>
    <property type="match status" value="1"/>
</dbReference>
<evidence type="ECO:0000256" key="10">
    <source>
        <dbReference type="SAM" id="Coils"/>
    </source>
</evidence>
<dbReference type="SMART" id="SM00456">
    <property type="entry name" value="WW"/>
    <property type="match status" value="1"/>
</dbReference>
<dbReference type="Pfam" id="PF00397">
    <property type="entry name" value="WW"/>
    <property type="match status" value="1"/>
</dbReference>
<dbReference type="InterPro" id="IPR036020">
    <property type="entry name" value="WW_dom_sf"/>
</dbReference>
<dbReference type="Gene3D" id="2.20.70.10">
    <property type="match status" value="1"/>
</dbReference>
<evidence type="ECO:0000256" key="5">
    <source>
        <dbReference type="ARBA" id="ARBA00022679"/>
    </source>
</evidence>
<evidence type="ECO:0000256" key="9">
    <source>
        <dbReference type="RuleBase" id="RU003707"/>
    </source>
</evidence>
<evidence type="ECO:0000256" key="3">
    <source>
        <dbReference type="ARBA" id="ARBA00022454"/>
    </source>
</evidence>
<feature type="compositionally biased region" description="Basic and acidic residues" evidence="11">
    <location>
        <begin position="1087"/>
        <end position="1098"/>
    </location>
</feature>
<evidence type="ECO:0000256" key="11">
    <source>
        <dbReference type="SAM" id="MobiDB-lite"/>
    </source>
</evidence>
<feature type="coiled-coil region" evidence="10">
    <location>
        <begin position="1242"/>
        <end position="1290"/>
    </location>
</feature>
<comment type="similarity">
    <text evidence="9">Belongs to the enoyl-CoA hydratase/isomerase family.</text>
</comment>
<evidence type="ECO:0000313" key="16">
    <source>
        <dbReference type="EMBL" id="CAG5095061.1"/>
    </source>
</evidence>
<feature type="region of interest" description="Disordered" evidence="11">
    <location>
        <begin position="1075"/>
        <end position="1116"/>
    </location>
</feature>
<dbReference type="Proteomes" id="UP001158576">
    <property type="component" value="Chromosome XSR"/>
</dbReference>
<evidence type="ECO:0000256" key="8">
    <source>
        <dbReference type="ARBA" id="ARBA00023242"/>
    </source>
</evidence>
<dbReference type="Pfam" id="PF00856">
    <property type="entry name" value="SET"/>
    <property type="match status" value="1"/>
</dbReference>
<evidence type="ECO:0000259" key="13">
    <source>
        <dbReference type="PROSITE" id="PS50280"/>
    </source>
</evidence>